<accession>R7RT40</accession>
<feature type="transmembrane region" description="Helical" evidence="7">
    <location>
        <begin position="364"/>
        <end position="387"/>
    </location>
</feature>
<evidence type="ECO:0000256" key="4">
    <source>
        <dbReference type="ARBA" id="ARBA00022692"/>
    </source>
</evidence>
<evidence type="ECO:0000256" key="7">
    <source>
        <dbReference type="SAM" id="Phobius"/>
    </source>
</evidence>
<dbReference type="AlphaFoldDB" id="R7RT40"/>
<comment type="caution">
    <text evidence="9">The sequence shown here is derived from an EMBL/GenBank/DDBJ whole genome shotgun (WGS) entry which is preliminary data.</text>
</comment>
<dbReference type="InterPro" id="IPR020846">
    <property type="entry name" value="MFS_dom"/>
</dbReference>
<feature type="transmembrane region" description="Helical" evidence="7">
    <location>
        <begin position="393"/>
        <end position="417"/>
    </location>
</feature>
<evidence type="ECO:0000256" key="6">
    <source>
        <dbReference type="ARBA" id="ARBA00023136"/>
    </source>
</evidence>
<dbReference type="Gene3D" id="1.20.1250.20">
    <property type="entry name" value="MFS general substrate transporter like domains"/>
    <property type="match status" value="1"/>
</dbReference>
<protein>
    <recommendedName>
        <fullName evidence="8">Major facilitator superfamily (MFS) profile domain-containing protein</fullName>
    </recommendedName>
</protein>
<reference evidence="9" key="1">
    <citation type="submission" date="2013-03" db="EMBL/GenBank/DDBJ databases">
        <title>Draft genome sequence of the hydrogen-ethanol-producing anaerobic alkalithermophilic Caloramator celere.</title>
        <authorList>
            <person name="Ciranna A."/>
            <person name="Larjo A."/>
            <person name="Kivisto A."/>
            <person name="Santala V."/>
            <person name="Roos C."/>
            <person name="Karp M."/>
        </authorList>
    </citation>
    <scope>NUCLEOTIDE SEQUENCE [LARGE SCALE GENOMIC DNA]</scope>
    <source>
        <strain evidence="9">DSM 8682</strain>
    </source>
</reference>
<dbReference type="GO" id="GO:0005886">
    <property type="term" value="C:plasma membrane"/>
    <property type="evidence" value="ECO:0007669"/>
    <property type="project" value="UniProtKB-SubCell"/>
</dbReference>
<feature type="transmembrane region" description="Helical" evidence="7">
    <location>
        <begin position="268"/>
        <end position="286"/>
    </location>
</feature>
<feature type="transmembrane region" description="Helical" evidence="7">
    <location>
        <begin position="21"/>
        <end position="47"/>
    </location>
</feature>
<sequence>MNGEMELNNVKKINSIFSNRSFMLLFLGKLVSQLGDVIYNMAIGWYILTITKSATQMSFYMAFGTIIYVVMSPFGGVIADRYNRKQLMVWMDIIRGFAVATIGILMFFKIESIWFLYISSFILSICGAIFVPASNSLVPSIVEDEHLTKANSLTSSVNSLSNIFGIIAGGILYAILGIKFIFLLNAVSYILSGISEMFIEYNDQIKINKEEKHFIKDLLDTFRYIKKQKPVFIVMIAATLINFILVPVFAVYLPYIFNQIVKTSALEYSYVGAAESVGFLLGAVIISSIPQRDKINGYLKIGMAVYCLSIFVAYIVVSSYVKAYIVSGMLVIIFIVIALMLGVFSSIMNIPFGVFIQRKIPNEFLGRVSAMLNTLSMAATPLGMLFGGTLADLLPMTLLLLGTFVVLTALTTSLFFIKQIESI</sequence>
<dbReference type="PROSITE" id="PS50850">
    <property type="entry name" value="MFS"/>
    <property type="match status" value="1"/>
</dbReference>
<proteinExistence type="predicted"/>
<feature type="transmembrane region" description="Helical" evidence="7">
    <location>
        <begin position="59"/>
        <end position="80"/>
    </location>
</feature>
<dbReference type="InterPro" id="IPR011701">
    <property type="entry name" value="MFS"/>
</dbReference>
<dbReference type="GO" id="GO:0022857">
    <property type="term" value="F:transmembrane transporter activity"/>
    <property type="evidence" value="ECO:0007669"/>
    <property type="project" value="InterPro"/>
</dbReference>
<dbReference type="HOGENOM" id="CLU_034180_16_4_9"/>
<feature type="transmembrane region" description="Helical" evidence="7">
    <location>
        <begin position="231"/>
        <end position="256"/>
    </location>
</feature>
<feature type="transmembrane region" description="Helical" evidence="7">
    <location>
        <begin position="298"/>
        <end position="317"/>
    </location>
</feature>
<evidence type="ECO:0000313" key="9">
    <source>
        <dbReference type="EMBL" id="CDF58420.1"/>
    </source>
</evidence>
<keyword evidence="10" id="KW-1185">Reference proteome</keyword>
<feature type="transmembrane region" description="Helical" evidence="7">
    <location>
        <begin position="159"/>
        <end position="176"/>
    </location>
</feature>
<feature type="transmembrane region" description="Helical" evidence="7">
    <location>
        <begin position="114"/>
        <end position="138"/>
    </location>
</feature>
<evidence type="ECO:0000256" key="3">
    <source>
        <dbReference type="ARBA" id="ARBA00022475"/>
    </source>
</evidence>
<keyword evidence="3" id="KW-1003">Cell membrane</keyword>
<dbReference type="Pfam" id="PF07690">
    <property type="entry name" value="MFS_1"/>
    <property type="match status" value="1"/>
</dbReference>
<dbReference type="CDD" id="cd06173">
    <property type="entry name" value="MFS_MefA_like"/>
    <property type="match status" value="1"/>
</dbReference>
<dbReference type="Proteomes" id="UP000014923">
    <property type="component" value="Unassembled WGS sequence"/>
</dbReference>
<keyword evidence="4 7" id="KW-0812">Transmembrane</keyword>
<gene>
    <name evidence="9" type="ORF">TCEL_00466</name>
</gene>
<dbReference type="PRINTS" id="PR01988">
    <property type="entry name" value="EXPORTERBACE"/>
</dbReference>
<dbReference type="InterPro" id="IPR022324">
    <property type="entry name" value="Bacilysin_exporter_BacE_put"/>
</dbReference>
<dbReference type="PANTHER" id="PTHR43266">
    <property type="entry name" value="MACROLIDE-EFFLUX PROTEIN"/>
    <property type="match status" value="1"/>
</dbReference>
<dbReference type="OrthoDB" id="9763297at2"/>
<keyword evidence="5 7" id="KW-1133">Transmembrane helix</keyword>
<keyword evidence="6 7" id="KW-0472">Membrane</keyword>
<evidence type="ECO:0000313" key="10">
    <source>
        <dbReference type="Proteomes" id="UP000014923"/>
    </source>
</evidence>
<dbReference type="SUPFAM" id="SSF103473">
    <property type="entry name" value="MFS general substrate transporter"/>
    <property type="match status" value="1"/>
</dbReference>
<evidence type="ECO:0000256" key="5">
    <source>
        <dbReference type="ARBA" id="ARBA00022989"/>
    </source>
</evidence>
<evidence type="ECO:0000256" key="2">
    <source>
        <dbReference type="ARBA" id="ARBA00022448"/>
    </source>
</evidence>
<organism evidence="9 10">
    <name type="scientific">Thermobrachium celere DSM 8682</name>
    <dbReference type="NCBI Taxonomy" id="941824"/>
    <lineage>
        <taxon>Bacteria</taxon>
        <taxon>Bacillati</taxon>
        <taxon>Bacillota</taxon>
        <taxon>Clostridia</taxon>
        <taxon>Eubacteriales</taxon>
        <taxon>Clostridiaceae</taxon>
        <taxon>Thermobrachium</taxon>
    </lineage>
</organism>
<name>R7RT40_9CLOT</name>
<evidence type="ECO:0000256" key="1">
    <source>
        <dbReference type="ARBA" id="ARBA00004651"/>
    </source>
</evidence>
<evidence type="ECO:0000259" key="8">
    <source>
        <dbReference type="PROSITE" id="PS50850"/>
    </source>
</evidence>
<dbReference type="RefSeq" id="WP_018662478.1">
    <property type="nucleotide sequence ID" value="NZ_HF952018.1"/>
</dbReference>
<comment type="subcellular location">
    <subcellularLocation>
        <location evidence="1">Cell membrane</location>
        <topology evidence="1">Multi-pass membrane protein</topology>
    </subcellularLocation>
</comment>
<feature type="domain" description="Major facilitator superfamily (MFS) profile" evidence="8">
    <location>
        <begin position="21"/>
        <end position="420"/>
    </location>
</feature>
<keyword evidence="2" id="KW-0813">Transport</keyword>
<dbReference type="EMBL" id="CAVN010000097">
    <property type="protein sequence ID" value="CDF58420.1"/>
    <property type="molecule type" value="Genomic_DNA"/>
</dbReference>
<dbReference type="eggNOG" id="COG2814">
    <property type="taxonomic scope" value="Bacteria"/>
</dbReference>
<feature type="transmembrane region" description="Helical" evidence="7">
    <location>
        <begin position="323"/>
        <end position="344"/>
    </location>
</feature>
<feature type="transmembrane region" description="Helical" evidence="7">
    <location>
        <begin position="87"/>
        <end position="108"/>
    </location>
</feature>
<dbReference type="PANTHER" id="PTHR43266:SF9">
    <property type="entry name" value="PERMEASE, MAJOR FACILITATOR SUPERFAMILY-RELATED"/>
    <property type="match status" value="1"/>
</dbReference>
<dbReference type="InterPro" id="IPR036259">
    <property type="entry name" value="MFS_trans_sf"/>
</dbReference>